<dbReference type="RefSeq" id="XP_001384508.2">
    <property type="nucleotide sequence ID" value="XM_001384471.1"/>
</dbReference>
<dbReference type="InterPro" id="IPR014762">
    <property type="entry name" value="DNA_mismatch_repair_CS"/>
</dbReference>
<keyword evidence="3" id="KW-0234">DNA repair</keyword>
<feature type="domain" description="MutL C-terminal dimerisation" evidence="5">
    <location>
        <begin position="617"/>
        <end position="763"/>
    </location>
</feature>
<dbReference type="SUPFAM" id="SSF118116">
    <property type="entry name" value="DNA mismatch repair protein MutL"/>
    <property type="match status" value="1"/>
</dbReference>
<reference evidence="7 8" key="1">
    <citation type="journal article" date="2007" name="Nat. Biotechnol.">
        <title>Genome sequence of the lignocellulose-bioconverting and xylose-fermenting yeast Pichia stipitis.</title>
        <authorList>
            <person name="Jeffries T.W."/>
            <person name="Grigoriev I.V."/>
            <person name="Grimwood J."/>
            <person name="Laplaza J.M."/>
            <person name="Aerts A."/>
            <person name="Salamov A."/>
            <person name="Schmutz J."/>
            <person name="Lindquist E."/>
            <person name="Dehal P."/>
            <person name="Shapiro H."/>
            <person name="Jin Y.S."/>
            <person name="Passoth V."/>
            <person name="Richardson P.M."/>
        </authorList>
    </citation>
    <scope>NUCLEOTIDE SEQUENCE [LARGE SCALE GENOMIC DNA]</scope>
    <source>
        <strain evidence="8">ATCC 58785 / CBS 6054 / NBRC 10063 / NRRL Y-11545</strain>
    </source>
</reference>
<evidence type="ECO:0000259" key="6">
    <source>
        <dbReference type="SMART" id="SM01340"/>
    </source>
</evidence>
<evidence type="ECO:0000256" key="3">
    <source>
        <dbReference type="ARBA" id="ARBA00023204"/>
    </source>
</evidence>
<dbReference type="HOGENOM" id="CLU_004131_0_2_1"/>
<dbReference type="Pfam" id="PF08676">
    <property type="entry name" value="MutL_C"/>
    <property type="match status" value="1"/>
</dbReference>
<dbReference type="SUPFAM" id="SSF55874">
    <property type="entry name" value="ATPase domain of HSP90 chaperone/DNA topoisomerase II/histidine kinase"/>
    <property type="match status" value="1"/>
</dbReference>
<dbReference type="GO" id="GO:0016887">
    <property type="term" value="F:ATP hydrolysis activity"/>
    <property type="evidence" value="ECO:0007669"/>
    <property type="project" value="EnsemblFungi"/>
</dbReference>
<dbReference type="InterPro" id="IPR002099">
    <property type="entry name" value="MutL/Mlh/PMS"/>
</dbReference>
<dbReference type="PANTHER" id="PTHR10073:SF52">
    <property type="entry name" value="MISMATCH REPAIR ENDONUCLEASE PMS2"/>
    <property type="match status" value="1"/>
</dbReference>
<accession>A3LTV2</accession>
<comment type="similarity">
    <text evidence="1">Belongs to the DNA mismatch repair MutL/HexB family.</text>
</comment>
<dbReference type="OrthoDB" id="10263226at2759"/>
<dbReference type="InterPro" id="IPR013507">
    <property type="entry name" value="DNA_mismatch_S5_2-like"/>
</dbReference>
<dbReference type="Gene3D" id="3.30.1540.20">
    <property type="entry name" value="MutL, C-terminal domain, dimerisation subdomain"/>
    <property type="match status" value="1"/>
</dbReference>
<dbReference type="InParanoid" id="A3LTV2"/>
<evidence type="ECO:0008006" key="9">
    <source>
        <dbReference type="Google" id="ProtNLM"/>
    </source>
</evidence>
<dbReference type="eggNOG" id="KOG1978">
    <property type="taxonomic scope" value="Eukaryota"/>
</dbReference>
<dbReference type="SMART" id="SM00853">
    <property type="entry name" value="MutL_C"/>
    <property type="match status" value="1"/>
</dbReference>
<dbReference type="AlphaFoldDB" id="A3LTV2"/>
<dbReference type="OMA" id="SFNNVQY"/>
<dbReference type="InterPro" id="IPR014721">
    <property type="entry name" value="Ribsml_uS5_D2-typ_fold_subgr"/>
</dbReference>
<dbReference type="PANTHER" id="PTHR10073">
    <property type="entry name" value="DNA MISMATCH REPAIR PROTEIN MLH, PMS, MUTL"/>
    <property type="match status" value="1"/>
</dbReference>
<feature type="region of interest" description="Disordered" evidence="4">
    <location>
        <begin position="466"/>
        <end position="512"/>
    </location>
</feature>
<dbReference type="NCBIfam" id="TIGR00585">
    <property type="entry name" value="mutl"/>
    <property type="match status" value="1"/>
</dbReference>
<dbReference type="CDD" id="cd03484">
    <property type="entry name" value="MutL_Trans_hPMS_2_like"/>
    <property type="match status" value="1"/>
</dbReference>
<keyword evidence="8" id="KW-1185">Reference proteome</keyword>
<evidence type="ECO:0000256" key="2">
    <source>
        <dbReference type="ARBA" id="ARBA00022763"/>
    </source>
</evidence>
<dbReference type="PROSITE" id="PS00058">
    <property type="entry name" value="DNA_MISMATCH_REPAIR_1"/>
    <property type="match status" value="1"/>
</dbReference>
<feature type="domain" description="DNA mismatch repair protein S5" evidence="6">
    <location>
        <begin position="221"/>
        <end position="341"/>
    </location>
</feature>
<name>A3LTV2_PICST</name>
<dbReference type="FunCoup" id="A3LTV2">
    <property type="interactions" value="753"/>
</dbReference>
<keyword evidence="2" id="KW-0227">DNA damage</keyword>
<dbReference type="EMBL" id="CP000498">
    <property type="protein sequence ID" value="ABN66479.2"/>
    <property type="molecule type" value="Genomic_DNA"/>
</dbReference>
<dbReference type="Gene3D" id="3.30.1370.100">
    <property type="entry name" value="MutL, C-terminal domain, regulatory subdomain"/>
    <property type="match status" value="1"/>
</dbReference>
<gene>
    <name evidence="7" type="ORF">PICST_58454</name>
</gene>
<dbReference type="FunFam" id="3.30.1370.100:FF:000001">
    <property type="entry name" value="Mismatch repair endonuclease pms1, putative"/>
    <property type="match status" value="1"/>
</dbReference>
<dbReference type="GO" id="GO:0032389">
    <property type="term" value="C:MutLalpha complex"/>
    <property type="evidence" value="ECO:0007669"/>
    <property type="project" value="EnsemblFungi"/>
</dbReference>
<dbReference type="GO" id="GO:0005524">
    <property type="term" value="F:ATP binding"/>
    <property type="evidence" value="ECO:0007669"/>
    <property type="project" value="EnsemblFungi"/>
</dbReference>
<dbReference type="InterPro" id="IPR014790">
    <property type="entry name" value="MutL_C"/>
</dbReference>
<dbReference type="KEGG" id="pic:PICST_58454"/>
<dbReference type="GO" id="GO:0000404">
    <property type="term" value="F:heteroduplex DNA loop binding"/>
    <property type="evidence" value="ECO:0007669"/>
    <property type="project" value="EnsemblFungi"/>
</dbReference>
<dbReference type="FunFam" id="3.30.565.10:FF:000003">
    <property type="entry name" value="DNA mismatch repair endonuclease MutL"/>
    <property type="match status" value="1"/>
</dbReference>
<dbReference type="Pfam" id="PF01119">
    <property type="entry name" value="DNA_mis_repair"/>
    <property type="match status" value="1"/>
</dbReference>
<proteinExistence type="inferred from homology"/>
<feature type="compositionally biased region" description="Basic and acidic residues" evidence="4">
    <location>
        <begin position="483"/>
        <end position="495"/>
    </location>
</feature>
<dbReference type="GO" id="GO:0000710">
    <property type="term" value="P:meiotic mismatch repair"/>
    <property type="evidence" value="ECO:0007669"/>
    <property type="project" value="EnsemblFungi"/>
</dbReference>
<evidence type="ECO:0000256" key="4">
    <source>
        <dbReference type="SAM" id="MobiDB-lite"/>
    </source>
</evidence>
<dbReference type="SMART" id="SM01340">
    <property type="entry name" value="DNA_mis_repair"/>
    <property type="match status" value="1"/>
</dbReference>
<evidence type="ECO:0000313" key="8">
    <source>
        <dbReference type="Proteomes" id="UP000002258"/>
    </source>
</evidence>
<dbReference type="GO" id="GO:0003697">
    <property type="term" value="F:single-stranded DNA binding"/>
    <property type="evidence" value="ECO:0007669"/>
    <property type="project" value="EnsemblFungi"/>
</dbReference>
<dbReference type="InterPro" id="IPR036890">
    <property type="entry name" value="HATPase_C_sf"/>
</dbReference>
<evidence type="ECO:0000313" key="7">
    <source>
        <dbReference type="EMBL" id="ABN66479.2"/>
    </source>
</evidence>
<evidence type="ECO:0000256" key="1">
    <source>
        <dbReference type="ARBA" id="ARBA00006082"/>
    </source>
</evidence>
<evidence type="ECO:0000259" key="5">
    <source>
        <dbReference type="SMART" id="SM00853"/>
    </source>
</evidence>
<dbReference type="Pfam" id="PF13589">
    <property type="entry name" value="HATPase_c_3"/>
    <property type="match status" value="1"/>
</dbReference>
<organism evidence="7 8">
    <name type="scientific">Scheffersomyces stipitis (strain ATCC 58785 / CBS 6054 / NBRC 10063 / NRRL Y-11545)</name>
    <name type="common">Yeast</name>
    <name type="synonym">Pichia stipitis</name>
    <dbReference type="NCBI Taxonomy" id="322104"/>
    <lineage>
        <taxon>Eukaryota</taxon>
        <taxon>Fungi</taxon>
        <taxon>Dikarya</taxon>
        <taxon>Ascomycota</taxon>
        <taxon>Saccharomycotina</taxon>
        <taxon>Pichiomycetes</taxon>
        <taxon>Debaryomycetaceae</taxon>
        <taxon>Scheffersomyces</taxon>
    </lineage>
</organism>
<dbReference type="SUPFAM" id="SSF54211">
    <property type="entry name" value="Ribosomal protein S5 domain 2-like"/>
    <property type="match status" value="1"/>
</dbReference>
<dbReference type="STRING" id="322104.A3LTV2"/>
<dbReference type="InterPro" id="IPR038973">
    <property type="entry name" value="MutL/Mlh/Pms-like"/>
</dbReference>
<sequence length="809" mass="92326">MAIKSIDQKDVSKITSGQVIIDLKSIVKELVENSIDANSTKIEINFQNYGIDSISVTDNGKGIKKEDFEFVCLRSHTSKISEFEDLDKLSTLGFRGEALNSICSVSSKVKIVTCTDYPKNHELDYDKAGKLSKSVSKIGGGFSKQTGTSVSIEKIFFDLPVRLKNFVKNSKREFHKAINFLTQYLLIYPEIKFSVFNVVNSKKSLALSSRGGSKSTILDNMITVFGANGAKGLVELKLLISEDIQIEGYISSYSFGLGRSVTDRQFMFINKRPVMLKKLSKIVNDVYKSFNHMQYPIFILNIAIDPSALDVNLTPDKGMIMIHSEQDLFEKIRLDLIGFFESQDNVIPRNLERHELNKSTFTKREKKPSVQNIEPDSDIEDIKLPLAKEMGESSIATESDTIVQESCASGLDNIKEHYQESNVVEDGQEHLLPEHEESLQVVTVVTDPETSNIDQEQRNTFELINKEREQDIGSPDDDEDQPIEGREDVDTKEEGNDQIIEDDSKNLASSKYSPINTLAPEYDDHRKNYQITQQKKCLIRINEQEFEESHNKRLKIDMLHNRVESANSHAIVSSIKEEMCHTSLNNNGNRSLKLLEIQDDQSLSYTISRKDFLKMKLIGQFNLGFILVTLDDNNLFIIDQHASDEKYNFERLNQELSIKIQRLIVPQTIELSIIDELLVIEHEQIFMSNGYQFTVVLEAKPGSRIRLNTMPSSRGVVFDLNDFQELINLVNTNPRNKNLKCSKIRNLLAMRACRSSIMIGQPLTRGRMTKVVQNLSQLDKPWNCPHGRPTMRHLVEFDHWRDNRVDYEI</sequence>
<dbReference type="Gene3D" id="3.30.565.10">
    <property type="entry name" value="Histidine kinase-like ATPase, C-terminal domain"/>
    <property type="match status" value="1"/>
</dbReference>
<dbReference type="InterPro" id="IPR037198">
    <property type="entry name" value="MutL_C_sf"/>
</dbReference>
<dbReference type="InterPro" id="IPR042121">
    <property type="entry name" value="MutL_C_regsub"/>
</dbReference>
<dbReference type="InterPro" id="IPR020568">
    <property type="entry name" value="Ribosomal_Su5_D2-typ_SF"/>
</dbReference>
<dbReference type="Gene3D" id="3.30.230.10">
    <property type="match status" value="1"/>
</dbReference>
<protein>
    <recommendedName>
        <fullName evidence="9">DNA mismatch repair protein</fullName>
    </recommendedName>
</protein>
<dbReference type="GeneID" id="4838521"/>
<dbReference type="InterPro" id="IPR042120">
    <property type="entry name" value="MutL_C_dimsub"/>
</dbReference>
<dbReference type="Proteomes" id="UP000002258">
    <property type="component" value="Chromosome 4"/>
</dbReference>
<dbReference type="GO" id="GO:0140664">
    <property type="term" value="F:ATP-dependent DNA damage sensor activity"/>
    <property type="evidence" value="ECO:0007669"/>
    <property type="project" value="InterPro"/>
</dbReference>
<dbReference type="CDD" id="cd16926">
    <property type="entry name" value="HATPase_MutL-MLH-PMS-like"/>
    <property type="match status" value="1"/>
</dbReference>
<dbReference type="GO" id="GO:0032139">
    <property type="term" value="F:dinucleotide insertion or deletion binding"/>
    <property type="evidence" value="ECO:0007669"/>
    <property type="project" value="EnsemblFungi"/>
</dbReference>